<dbReference type="PIRSF" id="PIRSF038941">
    <property type="entry name" value="NspC"/>
    <property type="match status" value="1"/>
</dbReference>
<dbReference type="Pfam" id="PF00278">
    <property type="entry name" value="Orn_DAP_Arg_deC"/>
    <property type="match status" value="1"/>
</dbReference>
<gene>
    <name evidence="13" type="primary">nspC</name>
    <name evidence="13" type="ORF">F1B92_01375</name>
</gene>
<organism evidence="13 14">
    <name type="scientific">Campylobacter portucalensis</name>
    <dbReference type="NCBI Taxonomy" id="2608384"/>
    <lineage>
        <taxon>Bacteria</taxon>
        <taxon>Pseudomonadati</taxon>
        <taxon>Campylobacterota</taxon>
        <taxon>Epsilonproteobacteria</taxon>
        <taxon>Campylobacterales</taxon>
        <taxon>Campylobacteraceae</taxon>
        <taxon>Campylobacter</taxon>
    </lineage>
</organism>
<evidence type="ECO:0000256" key="6">
    <source>
        <dbReference type="ARBA" id="ARBA00023066"/>
    </source>
</evidence>
<dbReference type="EC" id="4.1.1.96" evidence="2"/>
<dbReference type="GO" id="GO:0008295">
    <property type="term" value="P:spermidine biosynthetic process"/>
    <property type="evidence" value="ECO:0007669"/>
    <property type="project" value="UniProtKB-KW"/>
</dbReference>
<reference evidence="13 14" key="1">
    <citation type="submission" date="2019-09" db="EMBL/GenBank/DDBJ databases">
        <authorList>
            <person name="Silva M."/>
            <person name="Pereira G."/>
            <person name="Lopes-Da-Costa L."/>
            <person name="Silva E."/>
        </authorList>
    </citation>
    <scope>NUCLEOTIDE SEQUENCE [LARGE SCALE GENOMIC DNA]</scope>
    <source>
        <strain evidence="13 14">FMV-PI01</strain>
    </source>
</reference>
<dbReference type="GO" id="GO:0008836">
    <property type="term" value="F:diaminopimelate decarboxylase activity"/>
    <property type="evidence" value="ECO:0007669"/>
    <property type="project" value="TreeGrafter"/>
</dbReference>
<evidence type="ECO:0000256" key="2">
    <source>
        <dbReference type="ARBA" id="ARBA00012259"/>
    </source>
</evidence>
<evidence type="ECO:0000313" key="14">
    <source>
        <dbReference type="Proteomes" id="UP000476338"/>
    </source>
</evidence>
<evidence type="ECO:0000256" key="1">
    <source>
        <dbReference type="ARBA" id="ARBA00001933"/>
    </source>
</evidence>
<keyword evidence="14" id="KW-1185">Reference proteome</keyword>
<keyword evidence="4" id="KW-0210">Decarboxylase</keyword>
<dbReference type="Gene3D" id="2.40.37.10">
    <property type="entry name" value="Lyase, Ornithine Decarboxylase, Chain A, domain 1"/>
    <property type="match status" value="1"/>
</dbReference>
<comment type="cofactor">
    <cofactor evidence="1">
        <name>pyridoxal 5'-phosphate</name>
        <dbReference type="ChEBI" id="CHEBI:597326"/>
    </cofactor>
</comment>
<protein>
    <recommendedName>
        <fullName evidence="3">Carboxynorspermidine/carboxyspermidine decarboxylase</fullName>
        <ecNumber evidence="2">4.1.1.96</ecNumber>
    </recommendedName>
</protein>
<keyword evidence="7 13" id="KW-0456">Lyase</keyword>
<dbReference type="InterPro" id="IPR009006">
    <property type="entry name" value="Ala_racemase/Decarboxylase_C"/>
</dbReference>
<keyword evidence="5" id="KW-0663">Pyridoxal phosphate</keyword>
<dbReference type="CDD" id="cd06829">
    <property type="entry name" value="PLPDE_III_CANSDC"/>
    <property type="match status" value="1"/>
</dbReference>
<dbReference type="PANTHER" id="PTHR43727">
    <property type="entry name" value="DIAMINOPIMELATE DECARBOXYLASE"/>
    <property type="match status" value="1"/>
</dbReference>
<keyword evidence="6" id="KW-0745">Spermidine biosynthesis</keyword>
<feature type="domain" description="Orn/DAP/Arg decarboxylase 2 C-terminal" evidence="12">
    <location>
        <begin position="104"/>
        <end position="340"/>
    </location>
</feature>
<dbReference type="AlphaFoldDB" id="A0A6L5WHY4"/>
<name>A0A6L5WHY4_9BACT</name>
<evidence type="ECO:0000256" key="5">
    <source>
        <dbReference type="ARBA" id="ARBA00022898"/>
    </source>
</evidence>
<dbReference type="GO" id="GO:0045312">
    <property type="term" value="P:nor-spermidine biosynthetic process"/>
    <property type="evidence" value="ECO:0007669"/>
    <property type="project" value="InterPro"/>
</dbReference>
<dbReference type="GO" id="GO:0009089">
    <property type="term" value="P:lysine biosynthetic process via diaminopimelate"/>
    <property type="evidence" value="ECO:0007669"/>
    <property type="project" value="TreeGrafter"/>
</dbReference>
<dbReference type="RefSeq" id="WP_154570130.1">
    <property type="nucleotide sequence ID" value="NZ_VWSJ01000003.1"/>
</dbReference>
<accession>A0A6L5WHY4</accession>
<feature type="binding site" evidence="11">
    <location>
        <position position="281"/>
    </location>
    <ligand>
        <name>substrate</name>
    </ligand>
</feature>
<dbReference type="SUPFAM" id="SSF50621">
    <property type="entry name" value="Alanine racemase C-terminal domain-like"/>
    <property type="match status" value="1"/>
</dbReference>
<dbReference type="NCBIfam" id="TIGR01047">
    <property type="entry name" value="nspC"/>
    <property type="match status" value="1"/>
</dbReference>
<feature type="binding site" evidence="11">
    <location>
        <position position="245"/>
    </location>
    <ligand>
        <name>substrate</name>
    </ligand>
</feature>
<dbReference type="FunFam" id="3.20.20.10:FF:000012">
    <property type="entry name" value="Carboxynorspermidine/carboxyspermidine decarboxylase"/>
    <property type="match status" value="1"/>
</dbReference>
<comment type="catalytic activity">
    <reaction evidence="10">
        <text>carboxynorspermidine + H(+) = norspermidine + CO2</text>
        <dbReference type="Rhea" id="RHEA:34099"/>
        <dbReference type="ChEBI" id="CHEBI:15378"/>
        <dbReference type="ChEBI" id="CHEBI:16526"/>
        <dbReference type="ChEBI" id="CHEBI:57920"/>
        <dbReference type="ChEBI" id="CHEBI:65070"/>
        <dbReference type="EC" id="4.1.1.96"/>
    </reaction>
</comment>
<evidence type="ECO:0000256" key="4">
    <source>
        <dbReference type="ARBA" id="ARBA00022793"/>
    </source>
</evidence>
<evidence type="ECO:0000313" key="13">
    <source>
        <dbReference type="EMBL" id="MSN95857.1"/>
    </source>
</evidence>
<comment type="catalytic activity">
    <reaction evidence="9">
        <text>carboxyspermidine + H(+) = spermidine + CO2</text>
        <dbReference type="Rhea" id="RHEA:34095"/>
        <dbReference type="ChEBI" id="CHEBI:15378"/>
        <dbReference type="ChEBI" id="CHEBI:16526"/>
        <dbReference type="ChEBI" id="CHEBI:57834"/>
        <dbReference type="ChEBI" id="CHEBI:65072"/>
        <dbReference type="EC" id="4.1.1.96"/>
    </reaction>
</comment>
<dbReference type="SUPFAM" id="SSF51419">
    <property type="entry name" value="PLP-binding barrel"/>
    <property type="match status" value="1"/>
</dbReference>
<dbReference type="InterPro" id="IPR005730">
    <property type="entry name" value="Nsp_de-COase"/>
</dbReference>
<evidence type="ECO:0000256" key="11">
    <source>
        <dbReference type="PIRSR" id="PIRSR038941-1"/>
    </source>
</evidence>
<dbReference type="EMBL" id="VWSJ01000003">
    <property type="protein sequence ID" value="MSN95857.1"/>
    <property type="molecule type" value="Genomic_DNA"/>
</dbReference>
<evidence type="ECO:0000256" key="3">
    <source>
        <dbReference type="ARBA" id="ARBA00013633"/>
    </source>
</evidence>
<dbReference type="Proteomes" id="UP000476338">
    <property type="component" value="Unassembled WGS sequence"/>
</dbReference>
<comment type="similarity">
    <text evidence="8">Belongs to the Orn/Lys/Arg decarboxylase class-II family. NspC subfamily.</text>
</comment>
<dbReference type="PANTHER" id="PTHR43727:SF1">
    <property type="entry name" value="CARBOXYNORSPERMIDINE_CARBOXYSPERMIDINE DECARBOXYLASE"/>
    <property type="match status" value="1"/>
</dbReference>
<dbReference type="InterPro" id="IPR029066">
    <property type="entry name" value="PLP-binding_barrel"/>
</dbReference>
<dbReference type="InterPro" id="IPR022643">
    <property type="entry name" value="De-COase2_C"/>
</dbReference>
<comment type="caution">
    <text evidence="13">The sequence shown here is derived from an EMBL/GenBank/DDBJ whole genome shotgun (WGS) entry which is preliminary data.</text>
</comment>
<dbReference type="Gene3D" id="3.20.20.10">
    <property type="entry name" value="Alanine racemase"/>
    <property type="match status" value="1"/>
</dbReference>
<reference evidence="13 14" key="2">
    <citation type="submission" date="2020-03" db="EMBL/GenBank/DDBJ databases">
        <title>Campylobacter portucalensis sp. nov., a new species of Campylobacter isolated from the reproductive tract of bulls.</title>
        <authorList>
            <person name="Silva M.F."/>
            <person name="Pereira G."/>
            <person name="Carneiro C."/>
            <person name="Hemphill A."/>
            <person name="Mateus L."/>
            <person name="Lopes-Da-Costa L."/>
            <person name="Silva E."/>
        </authorList>
    </citation>
    <scope>NUCLEOTIDE SEQUENCE [LARGE SCALE GENOMIC DNA]</scope>
    <source>
        <strain evidence="13 14">FMV-PI01</strain>
    </source>
</reference>
<evidence type="ECO:0000259" key="12">
    <source>
        <dbReference type="Pfam" id="PF00278"/>
    </source>
</evidence>
<evidence type="ECO:0000256" key="7">
    <source>
        <dbReference type="ARBA" id="ARBA00023239"/>
    </source>
</evidence>
<evidence type="ECO:0000256" key="9">
    <source>
        <dbReference type="ARBA" id="ARBA00047351"/>
    </source>
</evidence>
<proteinExistence type="inferred from homology"/>
<evidence type="ECO:0000256" key="8">
    <source>
        <dbReference type="ARBA" id="ARBA00025802"/>
    </source>
</evidence>
<sequence>MNIIDIKTPAYVCELDKLIKNLELLKDVGDRSGAKVLCALKGFAFSLAMPYVNRYLNGATCSGLYEAKFANEFFKDGEIHTYSPGFKDDEIDEILEISNHIVFNSANQLLKFKNKALKKGLDIGIRINPESSFSPADAYNPCAKFSRLGITKANLTKTLNDNPNLLNGVSGLHFHALCEESSESLAKVLEIFEANFKDLIPKMKWINFGGGHHITKEGYNVELLINLIKDFKSKYKVEVYLEPGEAVGWESGYLISSVIDIVENEANIAILDISAEAHMPDTILMPYRPAVRGESRTGNFEYRFGGNTCLAGDIVGLEAKNPEYKFDKPLKIGDKVIFEDQIHYTIVKNTTFNGVKLPDLILIDKKGEILEKIEFGYEEYRRRN</sequence>
<evidence type="ECO:0000256" key="10">
    <source>
        <dbReference type="ARBA" id="ARBA00047389"/>
    </source>
</evidence>